<evidence type="ECO:0000256" key="2">
    <source>
        <dbReference type="ARBA" id="ARBA00022729"/>
    </source>
</evidence>
<keyword evidence="2 6" id="KW-0732">Signal</keyword>
<dbReference type="GO" id="GO:0009279">
    <property type="term" value="C:cell outer membrane"/>
    <property type="evidence" value="ECO:0007669"/>
    <property type="project" value="UniProtKB-SubCell"/>
</dbReference>
<evidence type="ECO:0000256" key="3">
    <source>
        <dbReference type="ARBA" id="ARBA00023136"/>
    </source>
</evidence>
<evidence type="ECO:0000256" key="4">
    <source>
        <dbReference type="ARBA" id="ARBA00023237"/>
    </source>
</evidence>
<evidence type="ECO:0000313" key="8">
    <source>
        <dbReference type="EMBL" id="PWB94212.1"/>
    </source>
</evidence>
<comment type="caution">
    <text evidence="8">The sequence shown here is derived from an EMBL/GenBank/DDBJ whole genome shotgun (WGS) entry which is preliminary data.</text>
</comment>
<dbReference type="PANTHER" id="PTHR34001">
    <property type="entry name" value="BLL7405 PROTEIN"/>
    <property type="match status" value="1"/>
</dbReference>
<feature type="signal peptide" evidence="6">
    <location>
        <begin position="1"/>
        <end position="20"/>
    </location>
</feature>
<feature type="domain" description="Outer membrane protein beta-barrel" evidence="7">
    <location>
        <begin position="41"/>
        <end position="233"/>
    </location>
</feature>
<dbReference type="InterPro" id="IPR027385">
    <property type="entry name" value="Beta-barrel_OMP"/>
</dbReference>
<dbReference type="InterPro" id="IPR051692">
    <property type="entry name" value="OMP-like"/>
</dbReference>
<reference evidence="8 9" key="1">
    <citation type="journal article" date="2018" name="Appl. Microbiol. Biotechnol.">
        <title>Co-cultivation of the strictly anaerobic methanogen Methanosarcina barkeri with aerobic methanotrophs in an oxygen-limited membrane bioreactor.</title>
        <authorList>
            <person name="In 't Zandt M.H."/>
            <person name="van den Bosch T.J.M."/>
            <person name="Rijkers R."/>
            <person name="van Kessel M.A.H.J."/>
            <person name="Jetten M.S.M."/>
            <person name="Welte C.U."/>
        </authorList>
    </citation>
    <scope>NUCLEOTIDE SEQUENCE [LARGE SCALE GENOMIC DNA]</scope>
    <source>
        <strain evidence="8 9">DSM 17706</strain>
    </source>
</reference>
<dbReference type="PANTHER" id="PTHR34001:SF3">
    <property type="entry name" value="BLL7405 PROTEIN"/>
    <property type="match status" value="1"/>
</dbReference>
<gene>
    <name evidence="8" type="ORF">C5689_08850</name>
</gene>
<keyword evidence="4" id="KW-0998">Cell outer membrane</keyword>
<organism evidence="8 9">
    <name type="scientific">Methylosinus sporium</name>
    <dbReference type="NCBI Taxonomy" id="428"/>
    <lineage>
        <taxon>Bacteria</taxon>
        <taxon>Pseudomonadati</taxon>
        <taxon>Pseudomonadota</taxon>
        <taxon>Alphaproteobacteria</taxon>
        <taxon>Hyphomicrobiales</taxon>
        <taxon>Methylocystaceae</taxon>
        <taxon>Methylosinus</taxon>
    </lineage>
</organism>
<dbReference type="RefSeq" id="WP_108916909.1">
    <property type="nucleotide sequence ID" value="NZ_BGJY01000012.1"/>
</dbReference>
<accession>A0A2U1SRH6</accession>
<comment type="similarity">
    <text evidence="5">Belongs to the Omp25/RopB family.</text>
</comment>
<evidence type="ECO:0000256" key="5">
    <source>
        <dbReference type="ARBA" id="ARBA00038306"/>
    </source>
</evidence>
<feature type="chain" id="PRO_5015500995" description="Outer membrane protein beta-barrel domain-containing protein" evidence="6">
    <location>
        <begin position="21"/>
        <end position="236"/>
    </location>
</feature>
<dbReference type="OrthoDB" id="7916126at2"/>
<name>A0A2U1SRH6_METSR</name>
<dbReference type="SUPFAM" id="SSF56925">
    <property type="entry name" value="OMPA-like"/>
    <property type="match status" value="1"/>
</dbReference>
<dbReference type="Pfam" id="PF13505">
    <property type="entry name" value="OMP_b-brl"/>
    <property type="match status" value="1"/>
</dbReference>
<protein>
    <recommendedName>
        <fullName evidence="7">Outer membrane protein beta-barrel domain-containing protein</fullName>
    </recommendedName>
</protein>
<keyword evidence="9" id="KW-1185">Reference proteome</keyword>
<evidence type="ECO:0000313" key="9">
    <source>
        <dbReference type="Proteomes" id="UP000245137"/>
    </source>
</evidence>
<dbReference type="Proteomes" id="UP000245137">
    <property type="component" value="Unassembled WGS sequence"/>
</dbReference>
<dbReference type="InterPro" id="IPR011250">
    <property type="entry name" value="OMP/PagP_B-barrel"/>
</dbReference>
<dbReference type="Gene3D" id="2.40.160.20">
    <property type="match status" value="1"/>
</dbReference>
<proteinExistence type="inferred from homology"/>
<dbReference type="AlphaFoldDB" id="A0A2U1SRH6"/>
<keyword evidence="3" id="KW-0472">Membrane</keyword>
<sequence>MMKTGIFVSIATLFAGAASAADLPTRDVRLAVAPPPSFLLFDGFYAGGQIGWAGFGDRTQSLFSPADILLTQTKSHGSSLIGGVHAGYDWRIGPVVLGVVGDINGADGVTNNADLFAGYAVASRTDVQGALRGRVGYAFDRMLLYVTGGVNFAHVERAYHALATYQKYDHVAVQPTLGAGLEYAIDDHWSVGLEYIASGTYTPSEASNPLLPLLSTRHRGGNSSLKLKVSYRFITR</sequence>
<comment type="subcellular location">
    <subcellularLocation>
        <location evidence="1">Cell outer membrane</location>
    </subcellularLocation>
</comment>
<dbReference type="EMBL" id="PUIV01000010">
    <property type="protein sequence ID" value="PWB94212.1"/>
    <property type="molecule type" value="Genomic_DNA"/>
</dbReference>
<evidence type="ECO:0000256" key="1">
    <source>
        <dbReference type="ARBA" id="ARBA00004442"/>
    </source>
</evidence>
<evidence type="ECO:0000256" key="6">
    <source>
        <dbReference type="SAM" id="SignalP"/>
    </source>
</evidence>
<evidence type="ECO:0000259" key="7">
    <source>
        <dbReference type="Pfam" id="PF13505"/>
    </source>
</evidence>